<dbReference type="EMBL" id="JASCIS010000067">
    <property type="protein sequence ID" value="MDI3423951.1"/>
    <property type="molecule type" value="Genomic_DNA"/>
</dbReference>
<dbReference type="Gene3D" id="3.40.50.1100">
    <property type="match status" value="2"/>
</dbReference>
<dbReference type="SUPFAM" id="SSF53686">
    <property type="entry name" value="Tryptophan synthase beta subunit-like PLP-dependent enzymes"/>
    <property type="match status" value="1"/>
</dbReference>
<dbReference type="InterPro" id="IPR001926">
    <property type="entry name" value="TrpB-like_PALP"/>
</dbReference>
<dbReference type="CDD" id="cd01561">
    <property type="entry name" value="CBS_like"/>
    <property type="match status" value="1"/>
</dbReference>
<sequence length="346" mass="37509">MLYRNAHELVLDSVFLDLDGFIPQIDLKLKIEGLNPAGSIKIKAAVGLIEDAERKGLLEPGGRVIESSSGNLGIALSSVCAARGYTFICVADPNTSRQSIGLMEAFGADVVVVTERDANGGYLQTRIDYIHQRLAEDASLVWPNQYANPANPRAHYERTAAAIGRQGWDIDHLFVGAGTTGTLMGCTDYFREHSPRTRIVAVDSLGSVTFGGPAGKRHIPGLGTSRRPEIFRPGRVDEVVLIPEFEAVRMCRRLAAERGIALGGSTGSVLAAIERSSDHIAPGSLVVAIAPDIGDRYLDTIYDDVWVYERFGRLDSDPRTPQTDTTSTDRSEDQRERTTTALAVKG</sequence>
<name>A0ABT6T7S9_9ACTN</name>
<evidence type="ECO:0000256" key="2">
    <source>
        <dbReference type="ARBA" id="ARBA00011738"/>
    </source>
</evidence>
<proteinExistence type="predicted"/>
<comment type="subunit">
    <text evidence="2">Homodimer.</text>
</comment>
<dbReference type="NCBIfam" id="TIGR03945">
    <property type="entry name" value="PLP_SbnA_fam"/>
    <property type="match status" value="1"/>
</dbReference>
<dbReference type="InterPro" id="IPR050214">
    <property type="entry name" value="Cys_Synth/Cystath_Beta-Synth"/>
</dbReference>
<gene>
    <name evidence="7" type="primary">sbnA</name>
    <name evidence="7" type="ORF">QIT00_36340</name>
</gene>
<keyword evidence="4" id="KW-0663">Pyridoxal phosphate</keyword>
<keyword evidence="8" id="KW-1185">Reference proteome</keyword>
<dbReference type="InterPro" id="IPR036052">
    <property type="entry name" value="TrpB-like_PALP_sf"/>
</dbReference>
<dbReference type="Pfam" id="PF00291">
    <property type="entry name" value="PALP"/>
    <property type="match status" value="1"/>
</dbReference>
<dbReference type="RefSeq" id="WP_282539779.1">
    <property type="nucleotide sequence ID" value="NZ_JASCIS010000067.1"/>
</dbReference>
<evidence type="ECO:0000256" key="3">
    <source>
        <dbReference type="ARBA" id="ARBA00022679"/>
    </source>
</evidence>
<dbReference type="InterPro" id="IPR023927">
    <property type="entry name" value="SbnA"/>
</dbReference>
<accession>A0ABT6T7S9</accession>
<dbReference type="PANTHER" id="PTHR10314">
    <property type="entry name" value="CYSTATHIONINE BETA-SYNTHASE"/>
    <property type="match status" value="1"/>
</dbReference>
<feature type="domain" description="Tryptophan synthase beta chain-like PALP" evidence="6">
    <location>
        <begin position="26"/>
        <end position="292"/>
    </location>
</feature>
<evidence type="ECO:0000313" key="8">
    <source>
        <dbReference type="Proteomes" id="UP001237105"/>
    </source>
</evidence>
<evidence type="ECO:0000256" key="5">
    <source>
        <dbReference type="SAM" id="MobiDB-lite"/>
    </source>
</evidence>
<comment type="cofactor">
    <cofactor evidence="1">
        <name>pyridoxal 5'-phosphate</name>
        <dbReference type="ChEBI" id="CHEBI:597326"/>
    </cofactor>
</comment>
<feature type="compositionally biased region" description="Basic and acidic residues" evidence="5">
    <location>
        <begin position="327"/>
        <end position="338"/>
    </location>
</feature>
<keyword evidence="3" id="KW-0808">Transferase</keyword>
<comment type="caution">
    <text evidence="7">The sequence shown here is derived from an EMBL/GenBank/DDBJ whole genome shotgun (WGS) entry which is preliminary data.</text>
</comment>
<dbReference type="Proteomes" id="UP001237105">
    <property type="component" value="Unassembled WGS sequence"/>
</dbReference>
<evidence type="ECO:0000256" key="1">
    <source>
        <dbReference type="ARBA" id="ARBA00001933"/>
    </source>
</evidence>
<organism evidence="7 8">
    <name type="scientific">Streptomyces luteolus</name>
    <dbReference type="NCBI Taxonomy" id="3043615"/>
    <lineage>
        <taxon>Bacteria</taxon>
        <taxon>Bacillati</taxon>
        <taxon>Actinomycetota</taxon>
        <taxon>Actinomycetes</taxon>
        <taxon>Kitasatosporales</taxon>
        <taxon>Streptomycetaceae</taxon>
        <taxon>Streptomyces</taxon>
    </lineage>
</organism>
<evidence type="ECO:0000313" key="7">
    <source>
        <dbReference type="EMBL" id="MDI3423951.1"/>
    </source>
</evidence>
<evidence type="ECO:0000256" key="4">
    <source>
        <dbReference type="ARBA" id="ARBA00022898"/>
    </source>
</evidence>
<reference evidence="7 8" key="1">
    <citation type="submission" date="2023-05" db="EMBL/GenBank/DDBJ databases">
        <title>Draft genome sequence of Streptomyces sp. B-S-A12 isolated from a cave soil in Thailand.</title>
        <authorList>
            <person name="Chamroensaksri N."/>
            <person name="Muangham S."/>
        </authorList>
    </citation>
    <scope>NUCLEOTIDE SEQUENCE [LARGE SCALE GENOMIC DNA]</scope>
    <source>
        <strain evidence="7 8">B-S-A12</strain>
    </source>
</reference>
<protein>
    <submittedName>
        <fullName evidence="7">2,3-diaminopropionate biosynthesis protein SbnA</fullName>
    </submittedName>
</protein>
<evidence type="ECO:0000259" key="6">
    <source>
        <dbReference type="Pfam" id="PF00291"/>
    </source>
</evidence>
<feature type="region of interest" description="Disordered" evidence="5">
    <location>
        <begin position="316"/>
        <end position="346"/>
    </location>
</feature>